<proteinExistence type="predicted"/>
<protein>
    <submittedName>
        <fullName evidence="2">Uncharacterized protein</fullName>
    </submittedName>
</protein>
<accession>A0AAD3CKZ6</accession>
<evidence type="ECO:0000313" key="3">
    <source>
        <dbReference type="Proteomes" id="UP001054902"/>
    </source>
</evidence>
<keyword evidence="1" id="KW-0732">Signal</keyword>
<organism evidence="2 3">
    <name type="scientific">Chaetoceros tenuissimus</name>
    <dbReference type="NCBI Taxonomy" id="426638"/>
    <lineage>
        <taxon>Eukaryota</taxon>
        <taxon>Sar</taxon>
        <taxon>Stramenopiles</taxon>
        <taxon>Ochrophyta</taxon>
        <taxon>Bacillariophyta</taxon>
        <taxon>Coscinodiscophyceae</taxon>
        <taxon>Chaetocerotophycidae</taxon>
        <taxon>Chaetocerotales</taxon>
        <taxon>Chaetocerotaceae</taxon>
        <taxon>Chaetoceros</taxon>
    </lineage>
</organism>
<keyword evidence="3" id="KW-1185">Reference proteome</keyword>
<feature type="chain" id="PRO_5041934956" evidence="1">
    <location>
        <begin position="20"/>
        <end position="203"/>
    </location>
</feature>
<name>A0AAD3CKZ6_9STRA</name>
<dbReference type="AlphaFoldDB" id="A0AAD3CKZ6"/>
<comment type="caution">
    <text evidence="2">The sequence shown here is derived from an EMBL/GenBank/DDBJ whole genome shotgun (WGS) entry which is preliminary data.</text>
</comment>
<sequence length="203" mass="21533">MKTSAIYSLILAQCLSVNAFAPNAQTRPSTSLKVQSENSRRNFIKDVSIFSLAGLSTQITNIAPANASGGATAGGAYLLSAKQRYNERVKAGILGFAALGESLSSGSLDETKTYFASEEAGGWKDASAAGYLLANAFRRSSTTPPDSLPSVKKWKAFAAAVMEMEKPLKKKDAKNVKVAYDKAMGLLDAYLEGVELPPLAELK</sequence>
<gene>
    <name evidence="2" type="ORF">CTEN210_03049</name>
</gene>
<evidence type="ECO:0000313" key="2">
    <source>
        <dbReference type="EMBL" id="GFH46575.1"/>
    </source>
</evidence>
<dbReference type="EMBL" id="BLLK01000022">
    <property type="protein sequence ID" value="GFH46575.1"/>
    <property type="molecule type" value="Genomic_DNA"/>
</dbReference>
<reference evidence="2 3" key="1">
    <citation type="journal article" date="2021" name="Sci. Rep.">
        <title>The genome of the diatom Chaetoceros tenuissimus carries an ancient integrated fragment of an extant virus.</title>
        <authorList>
            <person name="Hongo Y."/>
            <person name="Kimura K."/>
            <person name="Takaki Y."/>
            <person name="Yoshida Y."/>
            <person name="Baba S."/>
            <person name="Kobayashi G."/>
            <person name="Nagasaki K."/>
            <person name="Hano T."/>
            <person name="Tomaru Y."/>
        </authorList>
    </citation>
    <scope>NUCLEOTIDE SEQUENCE [LARGE SCALE GENOMIC DNA]</scope>
    <source>
        <strain evidence="2 3">NIES-3715</strain>
    </source>
</reference>
<dbReference type="Proteomes" id="UP001054902">
    <property type="component" value="Unassembled WGS sequence"/>
</dbReference>
<feature type="signal peptide" evidence="1">
    <location>
        <begin position="1"/>
        <end position="19"/>
    </location>
</feature>
<evidence type="ECO:0000256" key="1">
    <source>
        <dbReference type="SAM" id="SignalP"/>
    </source>
</evidence>